<protein>
    <recommendedName>
        <fullName evidence="7">JmjC domain-containing protein</fullName>
    </recommendedName>
</protein>
<evidence type="ECO:0000256" key="2">
    <source>
        <dbReference type="ARBA" id="ARBA00022723"/>
    </source>
</evidence>
<dbReference type="OrthoDB" id="1667110at2759"/>
<comment type="subcellular location">
    <subcellularLocation>
        <location evidence="1">Nucleus</location>
    </subcellularLocation>
</comment>
<evidence type="ECO:0008006" key="7">
    <source>
        <dbReference type="Google" id="ProtNLM"/>
    </source>
</evidence>
<dbReference type="EMBL" id="KK106185">
    <property type="protein sequence ID" value="KIY91872.1"/>
    <property type="molecule type" value="Genomic_DNA"/>
</dbReference>
<name>A0A0D2IV81_9CHLO</name>
<dbReference type="GO" id="GO:0006357">
    <property type="term" value="P:regulation of transcription by RNA polymerase II"/>
    <property type="evidence" value="ECO:0007669"/>
    <property type="project" value="TreeGrafter"/>
</dbReference>
<gene>
    <name evidence="5" type="ORF">MNEG_16091</name>
</gene>
<dbReference type="GO" id="GO:0000785">
    <property type="term" value="C:chromatin"/>
    <property type="evidence" value="ECO:0007669"/>
    <property type="project" value="TreeGrafter"/>
</dbReference>
<accession>A0A0D2IV81</accession>
<dbReference type="GO" id="GO:0031490">
    <property type="term" value="F:chromatin DNA binding"/>
    <property type="evidence" value="ECO:0007669"/>
    <property type="project" value="TreeGrafter"/>
</dbReference>
<dbReference type="GO" id="GO:0000118">
    <property type="term" value="C:histone deacetylase complex"/>
    <property type="evidence" value="ECO:0007669"/>
    <property type="project" value="TreeGrafter"/>
</dbReference>
<evidence type="ECO:0000313" key="6">
    <source>
        <dbReference type="Proteomes" id="UP000054498"/>
    </source>
</evidence>
<dbReference type="PANTHER" id="PTHR12549:SF38">
    <property type="entry name" value="JMJC DOMAIN-CONTAINING HISTONE DEMETHYLASE 2, ISOFORM A"/>
    <property type="match status" value="1"/>
</dbReference>
<evidence type="ECO:0000256" key="1">
    <source>
        <dbReference type="ARBA" id="ARBA00004123"/>
    </source>
</evidence>
<dbReference type="STRING" id="145388.A0A0D2IV81"/>
<feature type="compositionally biased region" description="Basic and acidic residues" evidence="4">
    <location>
        <begin position="13"/>
        <end position="23"/>
    </location>
</feature>
<evidence type="ECO:0000313" key="5">
    <source>
        <dbReference type="EMBL" id="KIY91872.1"/>
    </source>
</evidence>
<dbReference type="RefSeq" id="XP_013890892.1">
    <property type="nucleotide sequence ID" value="XM_014035438.1"/>
</dbReference>
<evidence type="ECO:0000256" key="3">
    <source>
        <dbReference type="ARBA" id="ARBA00023242"/>
    </source>
</evidence>
<dbReference type="PANTHER" id="PTHR12549">
    <property type="entry name" value="JMJC DOMAIN-CONTAINING HISTONE DEMETHYLATION PROTEIN"/>
    <property type="match status" value="1"/>
</dbReference>
<keyword evidence="2" id="KW-0479">Metal-binding</keyword>
<evidence type="ECO:0000256" key="4">
    <source>
        <dbReference type="SAM" id="MobiDB-lite"/>
    </source>
</evidence>
<dbReference type="AlphaFoldDB" id="A0A0D2IV81"/>
<dbReference type="GO" id="GO:0032454">
    <property type="term" value="F:histone H3K9 demethylase activity"/>
    <property type="evidence" value="ECO:0007669"/>
    <property type="project" value="InterPro"/>
</dbReference>
<dbReference type="Proteomes" id="UP000054498">
    <property type="component" value="Unassembled WGS sequence"/>
</dbReference>
<dbReference type="Gene3D" id="2.60.120.650">
    <property type="entry name" value="Cupin"/>
    <property type="match status" value="1"/>
</dbReference>
<dbReference type="GeneID" id="25733817"/>
<reference evidence="5 6" key="1">
    <citation type="journal article" date="2013" name="BMC Genomics">
        <title>Reconstruction of the lipid metabolism for the microalga Monoraphidium neglectum from its genome sequence reveals characteristics suitable for biofuel production.</title>
        <authorList>
            <person name="Bogen C."/>
            <person name="Al-Dilaimi A."/>
            <person name="Albersmeier A."/>
            <person name="Wichmann J."/>
            <person name="Grundmann M."/>
            <person name="Rupp O."/>
            <person name="Lauersen K.J."/>
            <person name="Blifernez-Klassen O."/>
            <person name="Kalinowski J."/>
            <person name="Goesmann A."/>
            <person name="Mussgnug J.H."/>
            <person name="Kruse O."/>
        </authorList>
    </citation>
    <scope>NUCLEOTIDE SEQUENCE [LARGE SCALE GENOMIC DNA]</scope>
    <source>
        <strain evidence="5 6">SAG 48.87</strain>
    </source>
</reference>
<proteinExistence type="predicted"/>
<organism evidence="5 6">
    <name type="scientific">Monoraphidium neglectum</name>
    <dbReference type="NCBI Taxonomy" id="145388"/>
    <lineage>
        <taxon>Eukaryota</taxon>
        <taxon>Viridiplantae</taxon>
        <taxon>Chlorophyta</taxon>
        <taxon>core chlorophytes</taxon>
        <taxon>Chlorophyceae</taxon>
        <taxon>CS clade</taxon>
        <taxon>Sphaeropleales</taxon>
        <taxon>Selenastraceae</taxon>
        <taxon>Monoraphidium</taxon>
    </lineage>
</organism>
<keyword evidence="3" id="KW-0539">Nucleus</keyword>
<dbReference type="InterPro" id="IPR045109">
    <property type="entry name" value="LSDs-like"/>
</dbReference>
<feature type="region of interest" description="Disordered" evidence="4">
    <location>
        <begin position="1"/>
        <end position="23"/>
    </location>
</feature>
<sequence>MALFRPLPEEECADPRNNEGDSVTKLHLDMTDAVNILLHSQYARGGGPGPARCGDDAPELPGYNGAGAVWDILRREDVPALCGWLRAHAAEFTHEGEGVAGYLGAGPDAEAPVLSLEIAATLNGPG</sequence>
<keyword evidence="6" id="KW-1185">Reference proteome</keyword>
<dbReference type="KEGG" id="mng:MNEG_16091"/>
<dbReference type="GO" id="GO:0003712">
    <property type="term" value="F:transcription coregulator activity"/>
    <property type="evidence" value="ECO:0007669"/>
    <property type="project" value="TreeGrafter"/>
</dbReference>
<dbReference type="GO" id="GO:0046872">
    <property type="term" value="F:metal ion binding"/>
    <property type="evidence" value="ECO:0007669"/>
    <property type="project" value="UniProtKB-KW"/>
</dbReference>